<feature type="transmembrane region" description="Helical" evidence="1">
    <location>
        <begin position="115"/>
        <end position="141"/>
    </location>
</feature>
<reference evidence="3" key="1">
    <citation type="submission" date="2017-01" db="EMBL/GenBank/DDBJ databases">
        <authorList>
            <person name="Varghese N."/>
            <person name="Submissions S."/>
        </authorList>
    </citation>
    <scope>NUCLEOTIDE SEQUENCE [LARGE SCALE GENOMIC DNA]</scope>
    <source>
        <strain evidence="3">DSM 24913</strain>
    </source>
</reference>
<proteinExistence type="predicted"/>
<dbReference type="STRING" id="484498.SAMN05421686_10970"/>
<keyword evidence="1" id="KW-0472">Membrane</keyword>
<dbReference type="EMBL" id="FTOH01000009">
    <property type="protein sequence ID" value="SIT07893.1"/>
    <property type="molecule type" value="Genomic_DNA"/>
</dbReference>
<feature type="transmembrane region" description="Helical" evidence="1">
    <location>
        <begin position="161"/>
        <end position="182"/>
    </location>
</feature>
<keyword evidence="3" id="KW-1185">Reference proteome</keyword>
<name>A0A1N7PB82_9GAMM</name>
<protein>
    <submittedName>
        <fullName evidence="2">Uncharacterized protein</fullName>
    </submittedName>
</protein>
<feature type="transmembrane region" description="Helical" evidence="1">
    <location>
        <begin position="90"/>
        <end position="109"/>
    </location>
</feature>
<dbReference type="AlphaFoldDB" id="A0A1N7PB82"/>
<dbReference type="Proteomes" id="UP000185639">
    <property type="component" value="Unassembled WGS sequence"/>
</dbReference>
<keyword evidence="1" id="KW-1133">Transmembrane helix</keyword>
<sequence length="190" mass="20259">MNGSAKNCLLILLTICSVAIASSSILAFFVVPHGWIKALVIVTVVFLLVSVVTPLTVLMDNPSGPTADFFEINKPLPLTFEVITDHISRVALWAVLLVASGGILKQAFLAGILNAGWFGLGATALVVLYISILVLNGIVFLRRTVTLKEGVTTKQRALFSFGYGVVFLGICSLSTHFALASLEGYVDYLG</sequence>
<gene>
    <name evidence="2" type="ORF">SAMN05421686_10970</name>
</gene>
<keyword evidence="1" id="KW-0812">Transmembrane</keyword>
<organism evidence="2 3">
    <name type="scientific">Thalassolituus maritimus</name>
    <dbReference type="NCBI Taxonomy" id="484498"/>
    <lineage>
        <taxon>Bacteria</taxon>
        <taxon>Pseudomonadati</taxon>
        <taxon>Pseudomonadota</taxon>
        <taxon>Gammaproteobacteria</taxon>
        <taxon>Oceanospirillales</taxon>
        <taxon>Oceanospirillaceae</taxon>
        <taxon>Thalassolituus</taxon>
    </lineage>
</organism>
<feature type="transmembrane region" description="Helical" evidence="1">
    <location>
        <begin position="37"/>
        <end position="58"/>
    </location>
</feature>
<evidence type="ECO:0000313" key="2">
    <source>
        <dbReference type="EMBL" id="SIT07893.1"/>
    </source>
</evidence>
<accession>A0A1N7PB82</accession>
<evidence type="ECO:0000313" key="3">
    <source>
        <dbReference type="Proteomes" id="UP000185639"/>
    </source>
</evidence>
<evidence type="ECO:0000256" key="1">
    <source>
        <dbReference type="SAM" id="Phobius"/>
    </source>
</evidence>